<dbReference type="Proteomes" id="UP000008851">
    <property type="component" value="Chromosome"/>
</dbReference>
<keyword evidence="1" id="KW-0472">Membrane</keyword>
<accession>G7TB07</accession>
<dbReference type="InterPro" id="IPR011129">
    <property type="entry name" value="CSD"/>
</dbReference>
<dbReference type="HOGENOM" id="CLU_098919_0_1_6"/>
<dbReference type="KEGG" id="xor:XOC_3213"/>
<dbReference type="InterPro" id="IPR002059">
    <property type="entry name" value="CSP_DNA-bd"/>
</dbReference>
<dbReference type="AlphaFoldDB" id="G7TB07"/>
<protein>
    <submittedName>
        <fullName evidence="3">Cold shock domain protein</fullName>
    </submittedName>
</protein>
<organism evidence="3 4">
    <name type="scientific">Xanthomonas oryzae pv. oryzicola (strain BLS256)</name>
    <dbReference type="NCBI Taxonomy" id="383407"/>
    <lineage>
        <taxon>Bacteria</taxon>
        <taxon>Pseudomonadati</taxon>
        <taxon>Pseudomonadota</taxon>
        <taxon>Gammaproteobacteria</taxon>
        <taxon>Lysobacterales</taxon>
        <taxon>Lysobacteraceae</taxon>
        <taxon>Xanthomonas</taxon>
    </lineage>
</organism>
<dbReference type="GO" id="GO:0003676">
    <property type="term" value="F:nucleic acid binding"/>
    <property type="evidence" value="ECO:0007669"/>
    <property type="project" value="InterPro"/>
</dbReference>
<evidence type="ECO:0000313" key="3">
    <source>
        <dbReference type="EMBL" id="AEQ97308.1"/>
    </source>
</evidence>
<dbReference type="EMBL" id="CP003057">
    <property type="protein sequence ID" value="AEQ97308.1"/>
    <property type="molecule type" value="Genomic_DNA"/>
</dbReference>
<proteinExistence type="predicted"/>
<keyword evidence="1" id="KW-0812">Transmembrane</keyword>
<evidence type="ECO:0000259" key="2">
    <source>
        <dbReference type="PROSITE" id="PS51857"/>
    </source>
</evidence>
<sequence length="191" mass="20412">MRAHGTLTRWNTDPGFGFFPPAQPGDDLFVHLSAFPRGFEAPRIGGVLSFETEPDTDGRTRAVRIVRAGTPASRHTNATRSSTAREELGRGRIGLTKVVLVMAVLGAGAFAFQQRATLSAVRKPAPAAEPVVSPARSAAAPAAASQFSCGGRTRCPQMRSCANAQYVLQHRPGTQMDGDHDGVPCKDQWCR</sequence>
<name>G7TB07_XANOB</name>
<dbReference type="InterPro" id="IPR008613">
    <property type="entry name" value="Excalibur_Ca-bd_domain"/>
</dbReference>
<dbReference type="PROSITE" id="PS51857">
    <property type="entry name" value="CSD_2"/>
    <property type="match status" value="1"/>
</dbReference>
<dbReference type="CDD" id="cd04458">
    <property type="entry name" value="CSP_CDS"/>
    <property type="match status" value="1"/>
</dbReference>
<dbReference type="SUPFAM" id="SSF50249">
    <property type="entry name" value="Nucleic acid-binding proteins"/>
    <property type="match status" value="1"/>
</dbReference>
<evidence type="ECO:0000256" key="1">
    <source>
        <dbReference type="SAM" id="Phobius"/>
    </source>
</evidence>
<keyword evidence="1" id="KW-1133">Transmembrane helix</keyword>
<feature type="domain" description="CSD" evidence="2">
    <location>
        <begin position="2"/>
        <end position="67"/>
    </location>
</feature>
<dbReference type="eggNOG" id="COG1278">
    <property type="taxonomic scope" value="Bacteria"/>
</dbReference>
<dbReference type="InterPro" id="IPR012340">
    <property type="entry name" value="NA-bd_OB-fold"/>
</dbReference>
<dbReference type="SMART" id="SM00357">
    <property type="entry name" value="CSP"/>
    <property type="match status" value="1"/>
</dbReference>
<dbReference type="Gene3D" id="2.40.50.140">
    <property type="entry name" value="Nucleic acid-binding proteins"/>
    <property type="match status" value="1"/>
</dbReference>
<evidence type="ECO:0000313" key="4">
    <source>
        <dbReference type="Proteomes" id="UP000008851"/>
    </source>
</evidence>
<dbReference type="GO" id="GO:0005829">
    <property type="term" value="C:cytosol"/>
    <property type="evidence" value="ECO:0007669"/>
    <property type="project" value="UniProtKB-ARBA"/>
</dbReference>
<reference evidence="3 4" key="1">
    <citation type="journal article" date="2011" name="J. Bacteriol.">
        <title>Two new complete genome sequences offer insight into host and tissue specificity of plant pathogenic Xanthomonas spp.</title>
        <authorList>
            <person name="Bogdanove A.J."/>
            <person name="Koebnik R."/>
            <person name="Lu H."/>
            <person name="Furutani A."/>
            <person name="Angiuoli S.V."/>
            <person name="Patil P.B."/>
            <person name="Van Sluys M.A."/>
            <person name="Ryan R.P."/>
            <person name="Meyer D.F."/>
            <person name="Han S.W."/>
            <person name="Aparna G."/>
            <person name="Rajaram M."/>
            <person name="Delcher A.L."/>
            <person name="Phillippy A.M."/>
            <person name="Puiu D."/>
            <person name="Schatz M.C."/>
            <person name="Shumway M."/>
            <person name="Sommer D.D."/>
            <person name="Trapnell C."/>
            <person name="Benahmed F."/>
            <person name="Dimitrov G."/>
            <person name="Madupu R."/>
            <person name="Radune D."/>
            <person name="Sullivan S."/>
            <person name="Jha G."/>
            <person name="Ishihara H."/>
            <person name="Lee S.W."/>
            <person name="Pandey A."/>
            <person name="Sharma V."/>
            <person name="Sriariyanun M."/>
            <person name="Szurek B."/>
            <person name="Vera-Cruz C.M."/>
            <person name="Dorman K.S."/>
            <person name="Ronald P.C."/>
            <person name="Verdier V."/>
            <person name="Dow J.M."/>
            <person name="Sonti R.V."/>
            <person name="Tsuge S."/>
            <person name="Brendel V.P."/>
            <person name="Rabinowicz P.D."/>
            <person name="Leach J.E."/>
            <person name="White F.F."/>
            <person name="Salzberg S.L."/>
        </authorList>
    </citation>
    <scope>NUCLEOTIDE SEQUENCE [LARGE SCALE GENOMIC DNA]</scope>
    <source>
        <strain evidence="3 4">BLS256</strain>
    </source>
</reference>
<feature type="transmembrane region" description="Helical" evidence="1">
    <location>
        <begin position="94"/>
        <end position="112"/>
    </location>
</feature>
<dbReference type="Pfam" id="PF05901">
    <property type="entry name" value="Excalibur"/>
    <property type="match status" value="1"/>
</dbReference>
<gene>
    <name evidence="3" type="ORF">XOC_3213</name>
</gene>